<reference evidence="10" key="1">
    <citation type="journal article" date="2023" name="Mol. Plant Microbe Interact.">
        <title>Elucidating the Obligate Nature and Biological Capacity of an Invasive Fungal Corn Pathogen.</title>
        <authorList>
            <person name="MacCready J.S."/>
            <person name="Roggenkamp E.M."/>
            <person name="Gdanetz K."/>
            <person name="Chilvers M.I."/>
        </authorList>
    </citation>
    <scope>NUCLEOTIDE SEQUENCE</scope>
    <source>
        <strain evidence="10">PM02</strain>
    </source>
</reference>
<dbReference type="GO" id="GO:0005737">
    <property type="term" value="C:cytoplasm"/>
    <property type="evidence" value="ECO:0007669"/>
    <property type="project" value="UniProtKB-SubCell"/>
</dbReference>
<comment type="similarity">
    <text evidence="4">Belongs to the RTC4 family.</text>
</comment>
<sequence>MPVSMPSSISAQAGGSAVLPELHMETGDHDSESALSELDSSTFEDFEDPVCPLCRIPVDRDLLKSFTRGKGRLDFHRRQEFCHLHKKDSAHKIWKDKHYPVIKWESMESRIGQHFGKLERILRGQRSFYGDAFSEKVKAGQNKTVKTMVKANQSLTPGYYGLKGLATMSDSIIRKFSSLLRERAVQDKLIAARGSTAFVQSVLVPELAVELVMEDMGVKQDEARTILQESISVGELVHEEEVQGVQEKLAPGPISRERSKDEVVVQD</sequence>
<proteinExistence type="inferred from homology"/>
<evidence type="ECO:0000256" key="2">
    <source>
        <dbReference type="ARBA" id="ARBA00004123"/>
    </source>
</evidence>
<name>A0AAD9I9B9_9PEZI</name>
<evidence type="ECO:0000256" key="3">
    <source>
        <dbReference type="ARBA" id="ARBA00004496"/>
    </source>
</evidence>
<keyword evidence="11" id="KW-1185">Reference proteome</keyword>
<keyword evidence="6" id="KW-0963">Cytoplasm</keyword>
<evidence type="ECO:0000256" key="7">
    <source>
        <dbReference type="ARBA" id="ARBA00023242"/>
    </source>
</evidence>
<feature type="region of interest" description="Disordered" evidence="8">
    <location>
        <begin position="242"/>
        <end position="267"/>
    </location>
</feature>
<evidence type="ECO:0000256" key="6">
    <source>
        <dbReference type="ARBA" id="ARBA00022490"/>
    </source>
</evidence>
<dbReference type="EMBL" id="JAQQPM010000006">
    <property type="protein sequence ID" value="KAK2073029.1"/>
    <property type="molecule type" value="Genomic_DNA"/>
</dbReference>
<feature type="domain" description="Restriction of telomere capping protein 4 C-terminal" evidence="9">
    <location>
        <begin position="121"/>
        <end position="240"/>
    </location>
</feature>
<evidence type="ECO:0000256" key="5">
    <source>
        <dbReference type="ARBA" id="ARBA00015162"/>
    </source>
</evidence>
<evidence type="ECO:0000259" key="9">
    <source>
        <dbReference type="SMART" id="SM01312"/>
    </source>
</evidence>
<gene>
    <name evidence="10" type="ORF">P8C59_007342</name>
</gene>
<dbReference type="InterPro" id="IPR028094">
    <property type="entry name" value="RTC4_C"/>
</dbReference>
<dbReference type="AlphaFoldDB" id="A0AAD9I9B9"/>
<comment type="caution">
    <text evidence="10">The sequence shown here is derived from an EMBL/GenBank/DDBJ whole genome shotgun (WGS) entry which is preliminary data.</text>
</comment>
<evidence type="ECO:0000256" key="4">
    <source>
        <dbReference type="ARBA" id="ARBA00009461"/>
    </source>
</evidence>
<dbReference type="PANTHER" id="PTHR41391">
    <property type="entry name" value="RESTRICTION OF TELOMERE CAPPING PROTEIN 4"/>
    <property type="match status" value="1"/>
</dbReference>
<evidence type="ECO:0000256" key="8">
    <source>
        <dbReference type="SAM" id="MobiDB-lite"/>
    </source>
</evidence>
<keyword evidence="7" id="KW-0539">Nucleus</keyword>
<dbReference type="GO" id="GO:0005634">
    <property type="term" value="C:nucleus"/>
    <property type="evidence" value="ECO:0007669"/>
    <property type="project" value="UniProtKB-SubCell"/>
</dbReference>
<dbReference type="Pfam" id="PF14474">
    <property type="entry name" value="RTC4"/>
    <property type="match status" value="1"/>
</dbReference>
<feature type="compositionally biased region" description="Basic and acidic residues" evidence="8">
    <location>
        <begin position="255"/>
        <end position="267"/>
    </location>
</feature>
<dbReference type="SMART" id="SM01312">
    <property type="entry name" value="RTC4"/>
    <property type="match status" value="1"/>
</dbReference>
<organism evidence="10 11">
    <name type="scientific">Phyllachora maydis</name>
    <dbReference type="NCBI Taxonomy" id="1825666"/>
    <lineage>
        <taxon>Eukaryota</taxon>
        <taxon>Fungi</taxon>
        <taxon>Dikarya</taxon>
        <taxon>Ascomycota</taxon>
        <taxon>Pezizomycotina</taxon>
        <taxon>Sordariomycetes</taxon>
        <taxon>Sordariomycetidae</taxon>
        <taxon>Phyllachorales</taxon>
        <taxon>Phyllachoraceae</taxon>
        <taxon>Phyllachora</taxon>
    </lineage>
</organism>
<dbReference type="InterPro" id="IPR039024">
    <property type="entry name" value="RTC4"/>
</dbReference>
<dbReference type="Proteomes" id="UP001217918">
    <property type="component" value="Unassembled WGS sequence"/>
</dbReference>
<comment type="subcellular location">
    <subcellularLocation>
        <location evidence="3">Cytoplasm</location>
    </subcellularLocation>
    <subcellularLocation>
        <location evidence="2">Nucleus</location>
    </subcellularLocation>
</comment>
<evidence type="ECO:0000313" key="10">
    <source>
        <dbReference type="EMBL" id="KAK2073029.1"/>
    </source>
</evidence>
<dbReference type="PANTHER" id="PTHR41391:SF1">
    <property type="entry name" value="RESTRICTION OF TELOMERE CAPPING PROTEIN 4"/>
    <property type="match status" value="1"/>
</dbReference>
<protein>
    <recommendedName>
        <fullName evidence="5">Restriction of telomere capping protein 4</fullName>
    </recommendedName>
</protein>
<comment type="function">
    <text evidence="1">May be involved in a process influencing telomere capping.</text>
</comment>
<accession>A0AAD9I9B9</accession>
<evidence type="ECO:0000256" key="1">
    <source>
        <dbReference type="ARBA" id="ARBA00002738"/>
    </source>
</evidence>
<evidence type="ECO:0000313" key="11">
    <source>
        <dbReference type="Proteomes" id="UP001217918"/>
    </source>
</evidence>